<evidence type="ECO:0000256" key="2">
    <source>
        <dbReference type="ARBA" id="ARBA00004236"/>
    </source>
</evidence>
<comment type="catalytic activity">
    <reaction evidence="20">
        <text>Preferential cleavage: (Ac)2-L-Lys-D-Ala-|-D-Ala. Also transpeptidation of peptidyl-alanyl moieties that are N-acyl substituents of D-alanine.</text>
        <dbReference type="EC" id="3.4.16.4"/>
    </reaction>
</comment>
<keyword evidence="16" id="KW-0046">Antibiotic resistance</keyword>
<feature type="transmembrane region" description="Helical" evidence="25">
    <location>
        <begin position="33"/>
        <end position="52"/>
    </location>
</feature>
<dbReference type="GO" id="GO:0009002">
    <property type="term" value="F:serine-type D-Ala-D-Ala carboxypeptidase activity"/>
    <property type="evidence" value="ECO:0007669"/>
    <property type="project" value="UniProtKB-EC"/>
</dbReference>
<keyword evidence="15 25" id="KW-0472">Membrane</keyword>
<evidence type="ECO:0000256" key="16">
    <source>
        <dbReference type="ARBA" id="ARBA00023251"/>
    </source>
</evidence>
<comment type="catalytic activity">
    <reaction evidence="21">
        <text>[GlcNAc-(1-&gt;4)-Mur2Ac(oyl-L-Ala-gamma-D-Glu-L-Lys-D-Ala-D-Ala)](n)-di-trans,octa-cis-undecaprenyl diphosphate + beta-D-GlcNAc-(1-&gt;4)-Mur2Ac(oyl-L-Ala-gamma-D-Glu-L-Lys-D-Ala-D-Ala)-di-trans,octa-cis-undecaprenyl diphosphate = [GlcNAc-(1-&gt;4)-Mur2Ac(oyl-L-Ala-gamma-D-Glu-L-Lys-D-Ala-D-Ala)](n+1)-di-trans,octa-cis-undecaprenyl diphosphate + di-trans,octa-cis-undecaprenyl diphosphate + H(+)</text>
        <dbReference type="Rhea" id="RHEA:23708"/>
        <dbReference type="Rhea" id="RHEA-COMP:9602"/>
        <dbReference type="Rhea" id="RHEA-COMP:9603"/>
        <dbReference type="ChEBI" id="CHEBI:15378"/>
        <dbReference type="ChEBI" id="CHEBI:58405"/>
        <dbReference type="ChEBI" id="CHEBI:60033"/>
        <dbReference type="ChEBI" id="CHEBI:78435"/>
        <dbReference type="EC" id="2.4.99.28"/>
    </reaction>
</comment>
<dbReference type="GO" id="GO:0030288">
    <property type="term" value="C:outer membrane-bounded periplasmic space"/>
    <property type="evidence" value="ECO:0007669"/>
    <property type="project" value="TreeGrafter"/>
</dbReference>
<sequence length="780" mass="85515">MRLVMSVAKPPIEFIYTPRMPKKARRSFISKSLILKLAVVALVVMLAGLAWLDARVRSRFDSHQWQLPARVYARPVELYAGRVLSQRHVDQLLSLLRYREQSGAPTPGSYSRSGGTYLIHTRSFRDSDGGEPARQIRLRLADGRISALTRSDGARLPVARLEPMQIGSIHPGHSEDRILVRLADTPPMLHDMLLATEDRQFYEHHGLSFRGLARAMVANLRSGGLSQGGSTLTQQLVKNFWLTRDRTLSRKLLEMPMAVLLELHYEKPQIIETYLNEVYLGQDGSRAIHGMGLAAQFYFGRPLEELEPHHFALLVGMLKGPSLYDPRRRPERALARRNVVLQVSHEQGLLTDSEYQAYSARPLEVVPRGGAALYAFPAFVDLVRRQLARDYPPAVLSSEGLHIHATLDVLAQLAAEDALARVLEQRDPKAANKLNGAVVITAPDQGDVLAVVGDRVPRSTGFNRALDAVRPIGSLAKPAVLLTALEQPKRYSLATLVEDEPIEVPLAHGDVWAPQNFDKQSRGPIPLVQALAQSRNQAMAKLGMDVGLQPLILTLKRLGVQGNIPAYPSIILGSHPLSPFEVAVMYQPLATGGFRTPLRSITDVLDLAGEPLARYPVSADPVIDQGPAFLTQWAMIQVMRAGTGQSMLGVLPPDIVVAGKTGTSDGYRDAWFAGFSGNHLAVVWVGRDDNQPAGVAGSSAALPVWGALMAALPQRSLREDVPPGVEWVWMDADGQRRSAEGCDGALRYPMLTTSIPEAASDCGEDVSQGGIKGWFRRIFD</sequence>
<dbReference type="PIRSF" id="PIRSF002799">
    <property type="entry name" value="PBP_1b"/>
    <property type="match status" value="1"/>
</dbReference>
<dbReference type="NCBIfam" id="TIGR02071">
    <property type="entry name" value="PBP_1b"/>
    <property type="match status" value="1"/>
</dbReference>
<evidence type="ECO:0000256" key="24">
    <source>
        <dbReference type="PIRSR" id="PIRSR002799-1"/>
    </source>
</evidence>
<evidence type="ECO:0000256" key="11">
    <source>
        <dbReference type="ARBA" id="ARBA00022679"/>
    </source>
</evidence>
<dbReference type="Pfam" id="PF14814">
    <property type="entry name" value="UB2H"/>
    <property type="match status" value="1"/>
</dbReference>
<protein>
    <recommendedName>
        <fullName evidence="6 22">Penicillin-binding protein 1B</fullName>
        <shortName evidence="23">PBP-1b</shortName>
        <shortName evidence="23">PBP1b</shortName>
    </recommendedName>
    <alternativeName>
        <fullName evidence="19 23">Murein polymerase</fullName>
    </alternativeName>
</protein>
<comment type="function">
    <text evidence="1 23">Cell wall formation. Synthesis of cross-linked peptidoglycan from the lipid intermediates. The enzyme has a penicillin-insensitive transglycosylase N-terminal domain (formation of linear glycan strands) and a penicillin-sensitive transpeptidase C-terminal domain (cross-linking of the peptide subunits).</text>
</comment>
<dbReference type="SUPFAM" id="SSF56601">
    <property type="entry name" value="beta-lactamase/transpeptidase-like"/>
    <property type="match status" value="1"/>
</dbReference>
<dbReference type="GO" id="GO:0008955">
    <property type="term" value="F:peptidoglycan glycosyltransferase activity"/>
    <property type="evidence" value="ECO:0007669"/>
    <property type="project" value="UniProtKB-UniRule"/>
</dbReference>
<dbReference type="Gene3D" id="3.40.710.10">
    <property type="entry name" value="DD-peptidase/beta-lactamase superfamily"/>
    <property type="match status" value="1"/>
</dbReference>
<dbReference type="Pfam" id="PF00905">
    <property type="entry name" value="Transpeptidase"/>
    <property type="match status" value="1"/>
</dbReference>
<evidence type="ECO:0000256" key="18">
    <source>
        <dbReference type="ARBA" id="ARBA00023316"/>
    </source>
</evidence>
<dbReference type="GO" id="GO:0005886">
    <property type="term" value="C:plasma membrane"/>
    <property type="evidence" value="ECO:0007669"/>
    <property type="project" value="UniProtKB-SubCell"/>
</dbReference>
<dbReference type="KEGG" id="apac:S7S_02485"/>
<keyword evidence="9" id="KW-0645">Protease</keyword>
<evidence type="ECO:0000259" key="27">
    <source>
        <dbReference type="Pfam" id="PF00912"/>
    </source>
</evidence>
<dbReference type="InterPro" id="IPR011813">
    <property type="entry name" value="PBP_1b"/>
</dbReference>
<keyword evidence="17" id="KW-0511">Multifunctional enzyme</keyword>
<dbReference type="InterPro" id="IPR012338">
    <property type="entry name" value="Beta-lactam/transpept-like"/>
</dbReference>
<dbReference type="Proteomes" id="UP000006764">
    <property type="component" value="Chromosome"/>
</dbReference>
<dbReference type="GO" id="GO:0008658">
    <property type="term" value="F:penicillin binding"/>
    <property type="evidence" value="ECO:0007669"/>
    <property type="project" value="UniProtKB-UniRule"/>
</dbReference>
<evidence type="ECO:0000256" key="22">
    <source>
        <dbReference type="NCBIfam" id="TIGR02071"/>
    </source>
</evidence>
<comment type="similarity">
    <text evidence="4 23">In the C-terminal section; belongs to the transpeptidase family.</text>
</comment>
<dbReference type="STRING" id="391936.S7S_02485"/>
<evidence type="ECO:0000313" key="30">
    <source>
        <dbReference type="Proteomes" id="UP000006764"/>
    </source>
</evidence>
<keyword evidence="12" id="KW-0378">Hydrolase</keyword>
<evidence type="ECO:0000256" key="6">
    <source>
        <dbReference type="ARBA" id="ARBA00018637"/>
    </source>
</evidence>
<organism evidence="29 30">
    <name type="scientific">Isoalcanivorax pacificus W11-5</name>
    <dbReference type="NCBI Taxonomy" id="391936"/>
    <lineage>
        <taxon>Bacteria</taxon>
        <taxon>Pseudomonadati</taxon>
        <taxon>Pseudomonadota</taxon>
        <taxon>Gammaproteobacteria</taxon>
        <taxon>Oceanospirillales</taxon>
        <taxon>Alcanivoracaceae</taxon>
        <taxon>Isoalcanivorax</taxon>
    </lineage>
</organism>
<dbReference type="InterPro" id="IPR036950">
    <property type="entry name" value="PBP_transglycosylase"/>
</dbReference>
<comment type="pathway">
    <text evidence="3 23">Cell wall biogenesis; peptidoglycan biosynthesis.</text>
</comment>
<reference evidence="29 30" key="1">
    <citation type="journal article" date="2012" name="J. Bacteriol.">
        <title>Genome sequence of an alkane-degrading bacterium, Alcanivorax pacificus type strain W11-5, isolated from deep sea sediment.</title>
        <authorList>
            <person name="Lai Q."/>
            <person name="Shao Z."/>
        </authorList>
    </citation>
    <scope>NUCLEOTIDE SEQUENCE [LARGE SCALE GENOMIC DNA]</scope>
    <source>
        <strain evidence="29 30">W11-5</strain>
    </source>
</reference>
<evidence type="ECO:0000313" key="29">
    <source>
        <dbReference type="EMBL" id="AJD46919.1"/>
    </source>
</evidence>
<dbReference type="UniPathway" id="UPA00219"/>
<keyword evidence="30" id="KW-1185">Reference proteome</keyword>
<feature type="domain" description="Penicillin-binding protein transpeptidase" evidence="26">
    <location>
        <begin position="436"/>
        <end position="708"/>
    </location>
</feature>
<evidence type="ECO:0000256" key="10">
    <source>
        <dbReference type="ARBA" id="ARBA00022676"/>
    </source>
</evidence>
<name>A0A0B4XFV1_9GAMM</name>
<evidence type="ECO:0000256" key="23">
    <source>
        <dbReference type="PIRNR" id="PIRNR002799"/>
    </source>
</evidence>
<evidence type="ECO:0000256" key="8">
    <source>
        <dbReference type="ARBA" id="ARBA00022645"/>
    </source>
</evidence>
<dbReference type="HOGENOM" id="CLU_006354_2_7_6"/>
<feature type="active site" description="Proton donor; for transglycosylase activity" evidence="24">
    <location>
        <position position="197"/>
    </location>
</feature>
<evidence type="ECO:0000256" key="7">
    <source>
        <dbReference type="ARBA" id="ARBA00022475"/>
    </source>
</evidence>
<feature type="domain" description="Glycosyl transferase family 51" evidence="27">
    <location>
        <begin position="172"/>
        <end position="342"/>
    </location>
</feature>
<dbReference type="Pfam" id="PF00912">
    <property type="entry name" value="Transgly"/>
    <property type="match status" value="1"/>
</dbReference>
<evidence type="ECO:0000256" key="17">
    <source>
        <dbReference type="ARBA" id="ARBA00023268"/>
    </source>
</evidence>
<evidence type="ECO:0000256" key="20">
    <source>
        <dbReference type="ARBA" id="ARBA00034000"/>
    </source>
</evidence>
<comment type="similarity">
    <text evidence="5 23">In the N-terminal section; belongs to the glycosyltransferase 51 family.</text>
</comment>
<keyword evidence="7" id="KW-1003">Cell membrane</keyword>
<evidence type="ECO:0000256" key="15">
    <source>
        <dbReference type="ARBA" id="ARBA00023136"/>
    </source>
</evidence>
<keyword evidence="13 23" id="KW-0133">Cell shape</keyword>
<dbReference type="InterPro" id="IPR050396">
    <property type="entry name" value="Glycosyltr_51/Transpeptidase"/>
</dbReference>
<feature type="active site" description="Acyl-ester intermediate; for transpeptidase activity" evidence="24">
    <location>
        <position position="474"/>
    </location>
</feature>
<dbReference type="EMBL" id="CP004387">
    <property type="protein sequence ID" value="AJD46919.1"/>
    <property type="molecule type" value="Genomic_DNA"/>
</dbReference>
<evidence type="ECO:0000256" key="9">
    <source>
        <dbReference type="ARBA" id="ARBA00022670"/>
    </source>
</evidence>
<dbReference type="GO" id="GO:0009252">
    <property type="term" value="P:peptidoglycan biosynthetic process"/>
    <property type="evidence" value="ECO:0007669"/>
    <property type="project" value="UniProtKB-UniRule"/>
</dbReference>
<evidence type="ECO:0000256" key="14">
    <source>
        <dbReference type="ARBA" id="ARBA00022984"/>
    </source>
</evidence>
<evidence type="ECO:0000256" key="1">
    <source>
        <dbReference type="ARBA" id="ARBA00002624"/>
    </source>
</evidence>
<dbReference type="Gene3D" id="3.30.2060.10">
    <property type="entry name" value="Penicillin-binding protein 1b domain"/>
    <property type="match status" value="1"/>
</dbReference>
<evidence type="ECO:0000256" key="5">
    <source>
        <dbReference type="ARBA" id="ARBA00007739"/>
    </source>
</evidence>
<evidence type="ECO:0000256" key="4">
    <source>
        <dbReference type="ARBA" id="ARBA00007090"/>
    </source>
</evidence>
<evidence type="ECO:0000256" key="25">
    <source>
        <dbReference type="SAM" id="Phobius"/>
    </source>
</evidence>
<keyword evidence="10 23" id="KW-0328">Glycosyltransferase</keyword>
<feature type="domain" description="Bifunctional transglycosylase second" evidence="28">
    <location>
        <begin position="78"/>
        <end position="161"/>
    </location>
</feature>
<keyword evidence="25" id="KW-0812">Transmembrane</keyword>
<accession>A0A0B4XFV1</accession>
<keyword evidence="14 23" id="KW-0573">Peptidoglycan synthesis</keyword>
<evidence type="ECO:0000259" key="26">
    <source>
        <dbReference type="Pfam" id="PF00905"/>
    </source>
</evidence>
<dbReference type="InterPro" id="IPR001460">
    <property type="entry name" value="PCN-bd_Tpept"/>
</dbReference>
<evidence type="ECO:0000256" key="19">
    <source>
        <dbReference type="ARBA" id="ARBA00032454"/>
    </source>
</evidence>
<dbReference type="Gene3D" id="1.10.3810.10">
    <property type="entry name" value="Biosynthetic peptidoglycan transglycosylase-like"/>
    <property type="match status" value="1"/>
</dbReference>
<keyword evidence="8" id="KW-0121">Carboxypeptidase</keyword>
<dbReference type="GO" id="GO:0008360">
    <property type="term" value="P:regulation of cell shape"/>
    <property type="evidence" value="ECO:0007669"/>
    <property type="project" value="UniProtKB-UniRule"/>
</dbReference>
<dbReference type="GO" id="GO:0046677">
    <property type="term" value="P:response to antibiotic"/>
    <property type="evidence" value="ECO:0007669"/>
    <property type="project" value="UniProtKB-UniRule"/>
</dbReference>
<gene>
    <name evidence="29" type="ORF">S7S_02485</name>
</gene>
<evidence type="ECO:0000256" key="13">
    <source>
        <dbReference type="ARBA" id="ARBA00022960"/>
    </source>
</evidence>
<dbReference type="InterPro" id="IPR028166">
    <property type="entry name" value="UB2H"/>
</dbReference>
<keyword evidence="25" id="KW-1133">Transmembrane helix</keyword>
<keyword evidence="11 23" id="KW-0808">Transferase</keyword>
<comment type="subcellular location">
    <subcellularLocation>
        <location evidence="2">Cell membrane</location>
    </subcellularLocation>
</comment>
<dbReference type="PANTHER" id="PTHR32282:SF11">
    <property type="entry name" value="PENICILLIN-BINDING PROTEIN 1B"/>
    <property type="match status" value="1"/>
</dbReference>
<evidence type="ECO:0000259" key="28">
    <source>
        <dbReference type="Pfam" id="PF14814"/>
    </source>
</evidence>
<dbReference type="InterPro" id="IPR001264">
    <property type="entry name" value="Glyco_trans_51"/>
</dbReference>
<dbReference type="SUPFAM" id="SSF53955">
    <property type="entry name" value="Lysozyme-like"/>
    <property type="match status" value="1"/>
</dbReference>
<dbReference type="GO" id="GO:0009274">
    <property type="term" value="C:peptidoglycan-based cell wall"/>
    <property type="evidence" value="ECO:0007669"/>
    <property type="project" value="UniProtKB-UniRule"/>
</dbReference>
<dbReference type="InterPro" id="IPR023346">
    <property type="entry name" value="Lysozyme-like_dom_sf"/>
</dbReference>
<proteinExistence type="inferred from homology"/>
<dbReference type="GO" id="GO:0006508">
    <property type="term" value="P:proteolysis"/>
    <property type="evidence" value="ECO:0007669"/>
    <property type="project" value="UniProtKB-KW"/>
</dbReference>
<keyword evidence="18 23" id="KW-0961">Cell wall biogenesis/degradation</keyword>
<dbReference type="PANTHER" id="PTHR32282">
    <property type="entry name" value="BINDING PROTEIN TRANSPEPTIDASE, PUTATIVE-RELATED"/>
    <property type="match status" value="1"/>
</dbReference>
<dbReference type="OrthoDB" id="9766909at2"/>
<dbReference type="AlphaFoldDB" id="A0A0B4XFV1"/>
<evidence type="ECO:0000256" key="21">
    <source>
        <dbReference type="ARBA" id="ARBA00049902"/>
    </source>
</evidence>
<evidence type="ECO:0000256" key="3">
    <source>
        <dbReference type="ARBA" id="ARBA00004752"/>
    </source>
</evidence>
<evidence type="ECO:0000256" key="12">
    <source>
        <dbReference type="ARBA" id="ARBA00022801"/>
    </source>
</evidence>
<dbReference type="GO" id="GO:0071555">
    <property type="term" value="P:cell wall organization"/>
    <property type="evidence" value="ECO:0007669"/>
    <property type="project" value="UniProtKB-UniRule"/>
</dbReference>